<proteinExistence type="predicted"/>
<dbReference type="RefSeq" id="WP_408084135.1">
    <property type="nucleotide sequence ID" value="NZ_JBELPZ010000004.1"/>
</dbReference>
<organism evidence="3 4">
    <name type="scientific">Flavobacterium rhizosphaerae</name>
    <dbReference type="NCBI Taxonomy" id="3163298"/>
    <lineage>
        <taxon>Bacteria</taxon>
        <taxon>Pseudomonadati</taxon>
        <taxon>Bacteroidota</taxon>
        <taxon>Flavobacteriia</taxon>
        <taxon>Flavobacteriales</taxon>
        <taxon>Flavobacteriaceae</taxon>
        <taxon>Flavobacterium</taxon>
    </lineage>
</organism>
<reference evidence="3 4" key="1">
    <citation type="submission" date="2024-06" db="EMBL/GenBank/DDBJ databases">
        <authorList>
            <person name="Kaempfer P."/>
            <person name="Viver T."/>
        </authorList>
    </citation>
    <scope>NUCLEOTIDE SEQUENCE [LARGE SCALE GENOMIC DNA]</scope>
    <source>
        <strain evidence="3 4">ST-119</strain>
    </source>
</reference>
<evidence type="ECO:0000313" key="4">
    <source>
        <dbReference type="Proteomes" id="UP001629156"/>
    </source>
</evidence>
<protein>
    <submittedName>
        <fullName evidence="3">DUF6705 family protein</fullName>
    </submittedName>
</protein>
<comment type="caution">
    <text evidence="3">The sequence shown here is derived from an EMBL/GenBank/DDBJ whole genome shotgun (WGS) entry which is preliminary data.</text>
</comment>
<accession>A0ABW8YVB6</accession>
<keyword evidence="4" id="KW-1185">Reference proteome</keyword>
<sequence length="59" mass="6915">MKKILLYTLFISSLAGYAQSPVLSLYEDRKNTEGAYYKDLDNDLNYYVGTWEYVMVPLH</sequence>
<dbReference type="Pfam" id="PF20448">
    <property type="entry name" value="DUF6705"/>
    <property type="match status" value="1"/>
</dbReference>
<evidence type="ECO:0000313" key="3">
    <source>
        <dbReference type="EMBL" id="MFL9843882.1"/>
    </source>
</evidence>
<evidence type="ECO:0000256" key="1">
    <source>
        <dbReference type="SAM" id="SignalP"/>
    </source>
</evidence>
<feature type="domain" description="DUF6705" evidence="2">
    <location>
        <begin position="1"/>
        <end position="53"/>
    </location>
</feature>
<dbReference type="EMBL" id="JBELPZ010000004">
    <property type="protein sequence ID" value="MFL9843882.1"/>
    <property type="molecule type" value="Genomic_DNA"/>
</dbReference>
<name>A0ABW8YVB6_9FLAO</name>
<dbReference type="InterPro" id="IPR046551">
    <property type="entry name" value="DUF6705"/>
</dbReference>
<keyword evidence="1" id="KW-0732">Signal</keyword>
<gene>
    <name evidence="3" type="ORF">ABS766_05565</name>
</gene>
<evidence type="ECO:0000259" key="2">
    <source>
        <dbReference type="Pfam" id="PF20448"/>
    </source>
</evidence>
<feature type="signal peptide" evidence="1">
    <location>
        <begin position="1"/>
        <end position="18"/>
    </location>
</feature>
<feature type="chain" id="PRO_5046992837" evidence="1">
    <location>
        <begin position="19"/>
        <end position="59"/>
    </location>
</feature>
<dbReference type="Proteomes" id="UP001629156">
    <property type="component" value="Unassembled WGS sequence"/>
</dbReference>